<dbReference type="PATRIC" id="fig|121290.4.peg.487"/>
<feature type="domain" description="Glycosyltransferase subfamily 4-like N-terminal" evidence="1">
    <location>
        <begin position="19"/>
        <end position="167"/>
    </location>
</feature>
<reference evidence="2 3" key="1">
    <citation type="submission" date="2015-10" db="EMBL/GenBank/DDBJ databases">
        <title>Transcriptomic analysis of a linuron degrading triple-species bacterial consortium.</title>
        <authorList>
            <person name="Albers P."/>
        </authorList>
    </citation>
    <scope>NUCLEOTIDE SEQUENCE [LARGE SCALE GENOMIC DNA]</scope>
    <source>
        <strain evidence="2 3">WDL6</strain>
    </source>
</reference>
<evidence type="ECO:0000259" key="1">
    <source>
        <dbReference type="Pfam" id="PF13579"/>
    </source>
</evidence>
<comment type="caution">
    <text evidence="2">The sequence shown here is derived from an EMBL/GenBank/DDBJ whole genome shotgun (WGS) entry which is preliminary data.</text>
</comment>
<dbReference type="PANTHER" id="PTHR12526">
    <property type="entry name" value="GLYCOSYLTRANSFERASE"/>
    <property type="match status" value="1"/>
</dbReference>
<dbReference type="RefSeq" id="WP_157066815.1">
    <property type="nucleotide sequence ID" value="NZ_LMTR01000082.1"/>
</dbReference>
<dbReference type="OrthoDB" id="9790710at2"/>
<protein>
    <recommendedName>
        <fullName evidence="1">Glycosyltransferase subfamily 4-like N-terminal domain-containing protein</fullName>
    </recommendedName>
</protein>
<dbReference type="Proteomes" id="UP000059074">
    <property type="component" value="Unassembled WGS sequence"/>
</dbReference>
<dbReference type="Gene3D" id="3.40.50.2000">
    <property type="entry name" value="Glycogen Phosphorylase B"/>
    <property type="match status" value="2"/>
</dbReference>
<gene>
    <name evidence="2" type="ORF">APY04_2887</name>
</gene>
<name>A0A109BAF7_HYPSL</name>
<evidence type="ECO:0000313" key="2">
    <source>
        <dbReference type="EMBL" id="KWT65138.1"/>
    </source>
</evidence>
<dbReference type="PANTHER" id="PTHR12526:SF638">
    <property type="entry name" value="SPORE COAT PROTEIN SA"/>
    <property type="match status" value="1"/>
</dbReference>
<dbReference type="Pfam" id="PF13692">
    <property type="entry name" value="Glyco_trans_1_4"/>
    <property type="match status" value="1"/>
</dbReference>
<organism evidence="2 3">
    <name type="scientific">Hyphomicrobium sulfonivorans</name>
    <dbReference type="NCBI Taxonomy" id="121290"/>
    <lineage>
        <taxon>Bacteria</taxon>
        <taxon>Pseudomonadati</taxon>
        <taxon>Pseudomonadota</taxon>
        <taxon>Alphaproteobacteria</taxon>
        <taxon>Hyphomicrobiales</taxon>
        <taxon>Hyphomicrobiaceae</taxon>
        <taxon>Hyphomicrobium</taxon>
    </lineage>
</organism>
<accession>A0A109BAF7</accession>
<dbReference type="STRING" id="121290.APY04_2887"/>
<evidence type="ECO:0000313" key="3">
    <source>
        <dbReference type="Proteomes" id="UP000059074"/>
    </source>
</evidence>
<dbReference type="SUPFAM" id="SSF53756">
    <property type="entry name" value="UDP-Glycosyltransferase/glycogen phosphorylase"/>
    <property type="match status" value="1"/>
</dbReference>
<dbReference type="EMBL" id="LMTR01000082">
    <property type="protein sequence ID" value="KWT65138.1"/>
    <property type="molecule type" value="Genomic_DNA"/>
</dbReference>
<dbReference type="InterPro" id="IPR028098">
    <property type="entry name" value="Glyco_trans_4-like_N"/>
</dbReference>
<sequence length="378" mass="40319">MVEAVSKRIAFVCPGLGAIQNFRMLLAELVAKGHRAFVLSSELQKAEADELAKLGVEHAVVGAEDSGWKLLSDWKAVGAIRQQLTRWGADVAVASGGRTMIYGALAAKRAHIARTVVIVGALPEHRFTGTLAENEMPAWRYGQALRSADVALFHNGEDIALLKRLGIVPEGLPVSLTAGADVDLETYPVKPLPPITQGIGFLMVAGLDVRRGVEDYCAAASLLRQRSPNARFLLAALPDDDADAQTVDPALLASSGDIEFLGVLDDRAEADLLEQAHVFVYPARLAGMPQPVLNALATGRPIITSAVPGCREAVDDQVNGRLVPARDVEALAEAMGNFLRRPDRIPAMALASRAKAEQLASVTDVRFTVMEALALDDT</sequence>
<keyword evidence="3" id="KW-1185">Reference proteome</keyword>
<proteinExistence type="predicted"/>
<dbReference type="AlphaFoldDB" id="A0A109BAF7"/>
<dbReference type="Pfam" id="PF13579">
    <property type="entry name" value="Glyco_trans_4_4"/>
    <property type="match status" value="1"/>
</dbReference>
<dbReference type="GO" id="GO:0016757">
    <property type="term" value="F:glycosyltransferase activity"/>
    <property type="evidence" value="ECO:0007669"/>
    <property type="project" value="TreeGrafter"/>
</dbReference>